<evidence type="ECO:0000256" key="1">
    <source>
        <dbReference type="SAM" id="Phobius"/>
    </source>
</evidence>
<dbReference type="Proteomes" id="UP001626550">
    <property type="component" value="Unassembled WGS sequence"/>
</dbReference>
<gene>
    <name evidence="2" type="ORF">Ciccas_004796</name>
</gene>
<dbReference type="AlphaFoldDB" id="A0ABD2QBB5"/>
<sequence>MAMTDQQPNVMKLGGNFEFDALLSLLGAFIDKSKIEIWKRAGFGSSTKCCALEKLFNYLNCEEIKEIFKSTTVPVFDTLKTKIKADVDKLKTYETLEQKDLKGTFGKLVDTALIILLNGQLKIEEKVELLEEVGEVTLIYPNPTEEEQKLLNFVGNIRRFAVNDSDKSKKRCEKNIRVKKYVAKSLWKNINSFDPLESDLKEKIRKFIFLVLIWLGPVLLIWNMKTKKPLGLFDYEDPISEPWPANDATNEQLTKSGKGFRIKKLISRLMHQLFVQMLAALSVARWRRPSHSNKRATDSSDDSRAPVSMLLEINDTVVFALLA</sequence>
<keyword evidence="3" id="KW-1185">Reference proteome</keyword>
<comment type="caution">
    <text evidence="2">The sequence shown here is derived from an EMBL/GenBank/DDBJ whole genome shotgun (WGS) entry which is preliminary data.</text>
</comment>
<accession>A0ABD2QBB5</accession>
<organism evidence="2 3">
    <name type="scientific">Cichlidogyrus casuarinus</name>
    <dbReference type="NCBI Taxonomy" id="1844966"/>
    <lineage>
        <taxon>Eukaryota</taxon>
        <taxon>Metazoa</taxon>
        <taxon>Spiralia</taxon>
        <taxon>Lophotrochozoa</taxon>
        <taxon>Platyhelminthes</taxon>
        <taxon>Monogenea</taxon>
        <taxon>Monopisthocotylea</taxon>
        <taxon>Dactylogyridea</taxon>
        <taxon>Ancyrocephalidae</taxon>
        <taxon>Cichlidogyrus</taxon>
    </lineage>
</organism>
<protein>
    <submittedName>
        <fullName evidence="2">Uncharacterized protein</fullName>
    </submittedName>
</protein>
<dbReference type="EMBL" id="JBJKFK010000520">
    <property type="protein sequence ID" value="KAL3316557.1"/>
    <property type="molecule type" value="Genomic_DNA"/>
</dbReference>
<reference evidence="2 3" key="1">
    <citation type="submission" date="2024-11" db="EMBL/GenBank/DDBJ databases">
        <title>Adaptive evolution of stress response genes in parasites aligns with host niche diversity.</title>
        <authorList>
            <person name="Hahn C."/>
            <person name="Resl P."/>
        </authorList>
    </citation>
    <scope>NUCLEOTIDE SEQUENCE [LARGE SCALE GENOMIC DNA]</scope>
    <source>
        <strain evidence="2">EGGRZ-B1_66</strain>
        <tissue evidence="2">Body</tissue>
    </source>
</reference>
<name>A0ABD2QBB5_9PLAT</name>
<keyword evidence="1" id="KW-0812">Transmembrane</keyword>
<evidence type="ECO:0000313" key="3">
    <source>
        <dbReference type="Proteomes" id="UP001626550"/>
    </source>
</evidence>
<keyword evidence="1" id="KW-0472">Membrane</keyword>
<evidence type="ECO:0000313" key="2">
    <source>
        <dbReference type="EMBL" id="KAL3316557.1"/>
    </source>
</evidence>
<feature type="transmembrane region" description="Helical" evidence="1">
    <location>
        <begin position="207"/>
        <end position="224"/>
    </location>
</feature>
<proteinExistence type="predicted"/>
<keyword evidence="1" id="KW-1133">Transmembrane helix</keyword>